<accession>A0A4Y2LJ40</accession>
<dbReference type="InterPro" id="IPR032397">
    <property type="entry name" value="RHD_dimer"/>
</dbReference>
<evidence type="ECO:0000313" key="3">
    <source>
        <dbReference type="EMBL" id="GBN14612.1"/>
    </source>
</evidence>
<dbReference type="GO" id="GO:0000978">
    <property type="term" value="F:RNA polymerase II cis-regulatory region sequence-specific DNA binding"/>
    <property type="evidence" value="ECO:0007669"/>
    <property type="project" value="TreeGrafter"/>
</dbReference>
<dbReference type="PANTHER" id="PTHR24169">
    <property type="entry name" value="NUCLEAR FACTOR NF-KAPPA-B PROTEIN"/>
    <property type="match status" value="1"/>
</dbReference>
<dbReference type="GO" id="GO:0002225">
    <property type="term" value="P:positive regulation of antimicrobial peptide production"/>
    <property type="evidence" value="ECO:0007669"/>
    <property type="project" value="UniProtKB-ARBA"/>
</dbReference>
<dbReference type="AlphaFoldDB" id="A0A4Y2LJ40"/>
<dbReference type="FunFam" id="2.60.40.10:FF:000046">
    <property type="entry name" value="Nuclear factor NF-kappa-B p105 subunit"/>
    <property type="match status" value="1"/>
</dbReference>
<reference evidence="3 4" key="1">
    <citation type="journal article" date="2019" name="Sci. Rep.">
        <title>Orb-weaving spider Araneus ventricosus genome elucidates the spidroin gene catalogue.</title>
        <authorList>
            <person name="Kono N."/>
            <person name="Nakamura H."/>
            <person name="Ohtoshi R."/>
            <person name="Moran D.A.P."/>
            <person name="Shinohara A."/>
            <person name="Yoshida Y."/>
            <person name="Fujiwara M."/>
            <person name="Mori M."/>
            <person name="Tomita M."/>
            <person name="Arakawa K."/>
        </authorList>
    </citation>
    <scope>NUCLEOTIDE SEQUENCE [LARGE SCALE GENOMIC DNA]</scope>
</reference>
<dbReference type="GO" id="GO:0038061">
    <property type="term" value="P:non-canonical NF-kappaB signal transduction"/>
    <property type="evidence" value="ECO:0007669"/>
    <property type="project" value="TreeGrafter"/>
</dbReference>
<comment type="caution">
    <text evidence="3">The sequence shown here is derived from an EMBL/GenBank/DDBJ whole genome shotgun (WGS) entry which is preliminary data.</text>
</comment>
<dbReference type="Gene3D" id="2.60.40.340">
    <property type="entry name" value="Rel homology domain (RHD), DNA-binding domain"/>
    <property type="match status" value="1"/>
</dbReference>
<feature type="domain" description="RHD" evidence="2">
    <location>
        <begin position="52"/>
        <end position="229"/>
    </location>
</feature>
<protein>
    <submittedName>
        <fullName evidence="3">Embryonic polarity protein dorsal</fullName>
    </submittedName>
</protein>
<gene>
    <name evidence="3" type="primary">dl_1</name>
    <name evidence="3" type="ORF">AVEN_15838_1</name>
</gene>
<dbReference type="InterPro" id="IPR014756">
    <property type="entry name" value="Ig_E-set"/>
</dbReference>
<dbReference type="Pfam" id="PF16179">
    <property type="entry name" value="RHD_dimer"/>
    <property type="match status" value="1"/>
</dbReference>
<evidence type="ECO:0000256" key="1">
    <source>
        <dbReference type="SAM" id="MobiDB-lite"/>
    </source>
</evidence>
<feature type="compositionally biased region" description="Low complexity" evidence="1">
    <location>
        <begin position="414"/>
        <end position="436"/>
    </location>
</feature>
<dbReference type="Proteomes" id="UP000499080">
    <property type="component" value="Unassembled WGS sequence"/>
</dbReference>
<dbReference type="SUPFAM" id="SSF81296">
    <property type="entry name" value="E set domains"/>
    <property type="match status" value="1"/>
</dbReference>
<dbReference type="Gene3D" id="2.60.40.10">
    <property type="entry name" value="Immunoglobulins"/>
    <property type="match status" value="1"/>
</dbReference>
<evidence type="ECO:0000259" key="2">
    <source>
        <dbReference type="PROSITE" id="PS50254"/>
    </source>
</evidence>
<dbReference type="InterPro" id="IPR013783">
    <property type="entry name" value="Ig-like_fold"/>
</dbReference>
<dbReference type="OrthoDB" id="7881762at2759"/>
<dbReference type="GO" id="GO:0007249">
    <property type="term" value="P:canonical NF-kappaB signal transduction"/>
    <property type="evidence" value="ECO:0007669"/>
    <property type="project" value="UniProtKB-ARBA"/>
</dbReference>
<dbReference type="PANTHER" id="PTHR24169:SF25">
    <property type="entry name" value="DORSAL-RELATED IMMUNITY FACTOR DIF-RELATED"/>
    <property type="match status" value="1"/>
</dbReference>
<keyword evidence="4" id="KW-1185">Reference proteome</keyword>
<sequence>MGDSRKDILNRDLGRRPDIIPDELGTHEVIQSQLMDQITQPTMPSNPGLQYTNKPYVRIIEQPAPRSLRFRYECEIEGRSAGSIVGINNTAENRTYPTIQVMNHQGPYAVVVSCVTKDAPYRPHPHNLVGREGCKRGVCTLLVNNADMTCSFTSLGIQCVKKRDIEKSLKVREAHKLDPFGTGFSHPGNIDLNILRLCFQVFVRGPDNSFSLPLPPVVSEPIYDKKAMSDLTIMKLSHYSAPVTGGTEVILLCDRVAKEDIQIWFYEEQGSRIVWESQAEFQPSDVHKQVAISFRTPRYPNENIQQPVPVFVELRKPSENKRGEPRPFQYLPMERDPEGLARKKLKVEDRIDLERYFQGNILSGASSAQEHQMAIGVPRISRQPAQQRVKPEPAVAGGAACVESAFGRVSTSFTTSEFSRTSHMTSVPVGVPSSSPHLTPAHSPNLAASPGAHSQSSATPPPQTTAIPSPVMQQMMQHSEASQHAPLTHPNVAPATVEESIIEGFDSLDLDSDLNLNLTQNLSASLFDSTPSITLPSTYQDASEGASHQ</sequence>
<dbReference type="GO" id="GO:0005654">
    <property type="term" value="C:nucleoplasm"/>
    <property type="evidence" value="ECO:0007669"/>
    <property type="project" value="UniProtKB-ARBA"/>
</dbReference>
<dbReference type="GO" id="GO:0048935">
    <property type="term" value="P:peripheral nervous system neuron development"/>
    <property type="evidence" value="ECO:0007669"/>
    <property type="project" value="UniProtKB-ARBA"/>
</dbReference>
<dbReference type="InterPro" id="IPR008967">
    <property type="entry name" value="p53-like_TF_DNA-bd_sf"/>
</dbReference>
<dbReference type="SUPFAM" id="SSF49417">
    <property type="entry name" value="p53-like transcription factors"/>
    <property type="match status" value="1"/>
</dbReference>
<dbReference type="GO" id="GO:0034097">
    <property type="term" value="P:response to cytokine"/>
    <property type="evidence" value="ECO:0007669"/>
    <property type="project" value="TreeGrafter"/>
</dbReference>
<dbReference type="GO" id="GO:0045087">
    <property type="term" value="P:innate immune response"/>
    <property type="evidence" value="ECO:0007669"/>
    <property type="project" value="TreeGrafter"/>
</dbReference>
<dbReference type="GO" id="GO:0008063">
    <property type="term" value="P:Toll signaling pathway"/>
    <property type="evidence" value="ECO:0007669"/>
    <property type="project" value="UniProtKB-ARBA"/>
</dbReference>
<feature type="region of interest" description="Disordered" evidence="1">
    <location>
        <begin position="529"/>
        <end position="549"/>
    </location>
</feature>
<dbReference type="Pfam" id="PF00554">
    <property type="entry name" value="RHD_DNA_bind"/>
    <property type="match status" value="1"/>
</dbReference>
<dbReference type="PRINTS" id="PR00057">
    <property type="entry name" value="NFKBTNSCPFCT"/>
</dbReference>
<dbReference type="GO" id="GO:0033554">
    <property type="term" value="P:cellular response to stress"/>
    <property type="evidence" value="ECO:0007669"/>
    <property type="project" value="TreeGrafter"/>
</dbReference>
<dbReference type="GO" id="GO:0035206">
    <property type="term" value="P:regulation of hemocyte proliferation"/>
    <property type="evidence" value="ECO:0007669"/>
    <property type="project" value="UniProtKB-ARBA"/>
</dbReference>
<proteinExistence type="predicted"/>
<dbReference type="SMART" id="SM00429">
    <property type="entry name" value="IPT"/>
    <property type="match status" value="1"/>
</dbReference>
<evidence type="ECO:0000313" key="4">
    <source>
        <dbReference type="Proteomes" id="UP000499080"/>
    </source>
</evidence>
<dbReference type="EMBL" id="BGPR01005923">
    <property type="protein sequence ID" value="GBN14612.1"/>
    <property type="molecule type" value="Genomic_DNA"/>
</dbReference>
<dbReference type="PROSITE" id="PS50254">
    <property type="entry name" value="REL_2"/>
    <property type="match status" value="1"/>
</dbReference>
<dbReference type="InterPro" id="IPR037059">
    <property type="entry name" value="RHD_DNA_bind_dom_sf"/>
</dbReference>
<dbReference type="GO" id="GO:0005737">
    <property type="term" value="C:cytoplasm"/>
    <property type="evidence" value="ECO:0007669"/>
    <property type="project" value="InterPro"/>
</dbReference>
<feature type="region of interest" description="Disordered" evidence="1">
    <location>
        <begin position="414"/>
        <end position="468"/>
    </location>
</feature>
<dbReference type="GO" id="GO:0000981">
    <property type="term" value="F:DNA-binding transcription factor activity, RNA polymerase II-specific"/>
    <property type="evidence" value="ECO:0007669"/>
    <property type="project" value="TreeGrafter"/>
</dbReference>
<name>A0A4Y2LJ40_ARAVE</name>
<dbReference type="InterPro" id="IPR011539">
    <property type="entry name" value="RHD_DNA_bind_dom"/>
</dbReference>
<organism evidence="3 4">
    <name type="scientific">Araneus ventricosus</name>
    <name type="common">Orbweaver spider</name>
    <name type="synonym">Epeira ventricosa</name>
    <dbReference type="NCBI Taxonomy" id="182803"/>
    <lineage>
        <taxon>Eukaryota</taxon>
        <taxon>Metazoa</taxon>
        <taxon>Ecdysozoa</taxon>
        <taxon>Arthropoda</taxon>
        <taxon>Chelicerata</taxon>
        <taxon>Arachnida</taxon>
        <taxon>Araneae</taxon>
        <taxon>Araneomorphae</taxon>
        <taxon>Entelegynae</taxon>
        <taxon>Araneoidea</taxon>
        <taxon>Araneidae</taxon>
        <taxon>Araneus</taxon>
    </lineage>
</organism>
<dbReference type="InterPro" id="IPR000451">
    <property type="entry name" value="NFkB/Dor"/>
</dbReference>
<dbReference type="InterPro" id="IPR002909">
    <property type="entry name" value="IPT_dom"/>
</dbReference>
<dbReference type="GO" id="GO:0045944">
    <property type="term" value="P:positive regulation of transcription by RNA polymerase II"/>
    <property type="evidence" value="ECO:0007669"/>
    <property type="project" value="TreeGrafter"/>
</dbReference>
<feature type="compositionally biased region" description="Polar residues" evidence="1">
    <location>
        <begin position="452"/>
        <end position="468"/>
    </location>
</feature>